<evidence type="ECO:0000256" key="13">
    <source>
        <dbReference type="ARBA" id="ARBA00034617"/>
    </source>
</evidence>
<evidence type="ECO:0000256" key="1">
    <source>
        <dbReference type="ARBA" id="ARBA00004123"/>
    </source>
</evidence>
<dbReference type="InterPro" id="IPR036388">
    <property type="entry name" value="WH-like_DNA-bd_sf"/>
</dbReference>
<dbReference type="SUPFAM" id="SSF46785">
    <property type="entry name" value="Winged helix' DNA-binding domain"/>
    <property type="match status" value="1"/>
</dbReference>
<feature type="compositionally biased region" description="Basic and acidic residues" evidence="16">
    <location>
        <begin position="1117"/>
        <end position="1140"/>
    </location>
</feature>
<dbReference type="PROSITE" id="PS51192">
    <property type="entry name" value="HELICASE_ATP_BIND_1"/>
    <property type="match status" value="1"/>
</dbReference>
<feature type="compositionally biased region" description="Gly residues" evidence="16">
    <location>
        <begin position="430"/>
        <end position="442"/>
    </location>
</feature>
<protein>
    <recommendedName>
        <fullName evidence="14">DNA 3'-5' helicase</fullName>
        <ecNumber evidence="14">5.6.2.4</ecNumber>
    </recommendedName>
</protein>
<dbReference type="SMART" id="SM00487">
    <property type="entry name" value="DEXDc"/>
    <property type="match status" value="1"/>
</dbReference>
<dbReference type="Pfam" id="PF00270">
    <property type="entry name" value="DEAD"/>
    <property type="match status" value="1"/>
</dbReference>
<feature type="region of interest" description="Disordered" evidence="16">
    <location>
        <begin position="151"/>
        <end position="188"/>
    </location>
</feature>
<dbReference type="Gene3D" id="3.40.50.300">
    <property type="entry name" value="P-loop containing nucleotide triphosphate hydrolases"/>
    <property type="match status" value="2"/>
</dbReference>
<keyword evidence="7" id="KW-0347">Helicase</keyword>
<feature type="region of interest" description="Disordered" evidence="16">
    <location>
        <begin position="36"/>
        <end position="66"/>
    </location>
</feature>
<reference evidence="20 21" key="1">
    <citation type="submission" date="2024-10" db="EMBL/GenBank/DDBJ databases">
        <title>Updated reference genomes for cyclostephanoid diatoms.</title>
        <authorList>
            <person name="Roberts W.R."/>
            <person name="Alverson A.J."/>
        </authorList>
    </citation>
    <scope>NUCLEOTIDE SEQUENCE [LARGE SCALE GENOMIC DNA]</scope>
    <source>
        <strain evidence="20 21">AJA232-27</strain>
    </source>
</reference>
<dbReference type="SUPFAM" id="SSF52540">
    <property type="entry name" value="P-loop containing nucleoside triphosphate hydrolases"/>
    <property type="match status" value="1"/>
</dbReference>
<dbReference type="Pfam" id="PF06839">
    <property type="entry name" value="Zn_ribbon_GRF"/>
    <property type="match status" value="1"/>
</dbReference>
<evidence type="ECO:0000256" key="11">
    <source>
        <dbReference type="ARBA" id="ARBA00023235"/>
    </source>
</evidence>
<feature type="compositionally biased region" description="Polar residues" evidence="16">
    <location>
        <begin position="160"/>
        <end position="181"/>
    </location>
</feature>
<dbReference type="PANTHER" id="PTHR13710:SF153">
    <property type="entry name" value="RECQ-LIKE DNA HELICASE BLM"/>
    <property type="match status" value="1"/>
</dbReference>
<feature type="region of interest" description="Disordered" evidence="16">
    <location>
        <begin position="374"/>
        <end position="404"/>
    </location>
</feature>
<dbReference type="CDD" id="cd18794">
    <property type="entry name" value="SF2_C_RecQ"/>
    <property type="match status" value="1"/>
</dbReference>
<dbReference type="EMBL" id="JALLBG020000077">
    <property type="protein sequence ID" value="KAL3767166.1"/>
    <property type="molecule type" value="Genomic_DNA"/>
</dbReference>
<evidence type="ECO:0000256" key="16">
    <source>
        <dbReference type="SAM" id="MobiDB-lite"/>
    </source>
</evidence>
<keyword evidence="12" id="KW-0539">Nucleus</keyword>
<feature type="compositionally biased region" description="Polar residues" evidence="16">
    <location>
        <begin position="374"/>
        <end position="393"/>
    </location>
</feature>
<accession>A0ABD3MZ05</accession>
<evidence type="ECO:0000256" key="12">
    <source>
        <dbReference type="ARBA" id="ARBA00023242"/>
    </source>
</evidence>
<evidence type="ECO:0000313" key="20">
    <source>
        <dbReference type="EMBL" id="KAL3767166.1"/>
    </source>
</evidence>
<dbReference type="GO" id="GO:0043138">
    <property type="term" value="F:3'-5' DNA helicase activity"/>
    <property type="evidence" value="ECO:0007669"/>
    <property type="project" value="UniProtKB-EC"/>
</dbReference>
<dbReference type="GO" id="GO:0008270">
    <property type="term" value="F:zinc ion binding"/>
    <property type="evidence" value="ECO:0007669"/>
    <property type="project" value="UniProtKB-KW"/>
</dbReference>
<dbReference type="NCBIfam" id="TIGR00614">
    <property type="entry name" value="recQ_fam"/>
    <property type="match status" value="1"/>
</dbReference>
<dbReference type="Pfam" id="PF00271">
    <property type="entry name" value="Helicase_C"/>
    <property type="match status" value="1"/>
</dbReference>
<dbReference type="PROSITE" id="PS00690">
    <property type="entry name" value="DEAH_ATP_HELICASE"/>
    <property type="match status" value="1"/>
</dbReference>
<dbReference type="InterPro" id="IPR018982">
    <property type="entry name" value="RQC_domain"/>
</dbReference>
<feature type="compositionally biased region" description="Low complexity" evidence="16">
    <location>
        <begin position="458"/>
        <end position="478"/>
    </location>
</feature>
<feature type="compositionally biased region" description="Polar residues" evidence="16">
    <location>
        <begin position="271"/>
        <end position="286"/>
    </location>
</feature>
<dbReference type="PROSITE" id="PS51194">
    <property type="entry name" value="HELICASE_CTER"/>
    <property type="match status" value="1"/>
</dbReference>
<dbReference type="GO" id="GO:0016787">
    <property type="term" value="F:hydrolase activity"/>
    <property type="evidence" value="ECO:0007669"/>
    <property type="project" value="UniProtKB-KW"/>
</dbReference>
<feature type="domain" description="Helicase C-terminal" evidence="18">
    <location>
        <begin position="783"/>
        <end position="939"/>
    </location>
</feature>
<dbReference type="Gene3D" id="1.10.150.80">
    <property type="entry name" value="HRDC domain"/>
    <property type="match status" value="1"/>
</dbReference>
<dbReference type="Pfam" id="PF16124">
    <property type="entry name" value="RecQ_Zn_bind"/>
    <property type="match status" value="1"/>
</dbReference>
<keyword evidence="21" id="KW-1185">Reference proteome</keyword>
<dbReference type="InterPro" id="IPR032284">
    <property type="entry name" value="RecQ_Zn-bd"/>
</dbReference>
<dbReference type="InterPro" id="IPR002464">
    <property type="entry name" value="DNA/RNA_helicase_DEAH_CS"/>
</dbReference>
<dbReference type="FunFam" id="3.40.50.300:FF:001975">
    <property type="entry name" value="ATP-dependent DNA helicase"/>
    <property type="match status" value="1"/>
</dbReference>
<sequence>MATKVPGAADRNTTSGEVQWDYAVISNGASKFEMLWKQRDASDPSASGANSSGSGSGDGGGQRRSNFVKCVGATNNSTRERNNGGSGKTSGGVFISLKSIREALESSSAQYRRRETLPKEPEPESLDRNHDQQRCQPDQKTIQSIGVAGYHGEAAHPNGSGPSFSRSSAPYTHNSNNNYTRENNDGAMKMPTTSATPAAYMNRNNTSNVVTNAYKSAAEFLPTQGPEHAFDYGDMMSSWGEERGKSGLPPPLLPQQQQQHHHHHQGHPSRPINQYRDTSHHTSSTLPAMGGIQSHNMVNNHSSSDFFDDDDEFETSVDDELAALDVETIVATKPYDSLSQQSSSYHSSLASNNNRVPLRTMNGVQQQYQHQDFGSKMNNNYSGQMSSHQQRNSYPPDYQGGSYNSNNYNTYGGNYDDNSYINRDQSSGGMSRGGGGGGGGTTFGESYDMNFSHGDSQSNYHNEGYNNGGNYSYGGTNSHTDNTFPTTNDNAPLCPGHGKPCRILTAQTATNNGRQFYKCSMPDEEKCDFFEWVDGNSGNAFDGVGSTSCVARGRSAGETKEIFAEVRRVFGHTGFRPGQKDVIENAMLGRDVFVLMPTGGGKSLCYQLPAWCCPGISVVISPLLSLIEDQVQSMTKLGVESVFLNSMQSWEGEQQVIINQLRNPPAHGGIKLLYITPEKLSHSSMIKGIFKTLSDRGLISRFVVDEAHCLSDWGHDFRPDYNNLRCLRRDYPNIPLMALTATADQKVVNDSIRALGMTNPYIYRSSFNRPNLHYEVRRKDSKTIDIIADYIAERRTDSGVIYCLSRKDCENLSDKLNQKLREKGFRDVRVSFYHAELDPHEKTRRHREWSLGRISVLCATIAFGMGIDKPDVRYVMHYSMPKSITHYYQESGRAGRDGSKADCILFYQYKDKKTLEFMIRKSSGNSNSRSTMRKIDHLYTCLRYCEDAFECRRTLQLQFFGELFDKSKCNKTCDNCRSGSTVDKRDMTGVAREILGLLSSLETQKNGRGVTLLTLSELWRGTKAKSHTKFLNTDTLTGYGNGSKYSKHEVDTIAHAMVFENIVEEISEETGAGFAADYVRPGQKAHALLSGQHQFFVRFAAKKAPEQNDSNTRASKSNRDDASKQDNDKRKGKKDSDKDRKEKRKGANTTKSEVPTDVPHEFPDFDVSNDREIGAKRPIEETILPKEHTEVLLARIKKLVNMWAEEEQMNGNKVFYWNIMSNQKMGIVATQVPTKLEELADCELPENVQKQYGERLIKTINAYIEQENLQHYIQNRPKKKPKIAVERNDAEIKPILIDVQDSDDEFEDGIDYAAIQIPTMDKPSMKPNLSLDTVEKPNAFIKAGSKLKSKKSSYF</sequence>
<keyword evidence="3" id="KW-0479">Metal-binding</keyword>
<keyword evidence="6" id="KW-0378">Hydrolase</keyword>
<feature type="region of interest" description="Disordered" evidence="16">
    <location>
        <begin position="1102"/>
        <end position="1168"/>
    </location>
</feature>
<dbReference type="PROSITE" id="PS51999">
    <property type="entry name" value="ZF_GRF"/>
    <property type="match status" value="1"/>
</dbReference>
<proteinExistence type="inferred from homology"/>
<evidence type="ECO:0000256" key="2">
    <source>
        <dbReference type="ARBA" id="ARBA00005446"/>
    </source>
</evidence>
<dbReference type="InterPro" id="IPR044876">
    <property type="entry name" value="HRDC_dom_sf"/>
</dbReference>
<feature type="region of interest" description="Disordered" evidence="16">
    <location>
        <begin position="106"/>
        <end position="138"/>
    </location>
</feature>
<gene>
    <name evidence="20" type="ORF">ACHAWU_003257</name>
</gene>
<dbReference type="Proteomes" id="UP001530293">
    <property type="component" value="Unassembled WGS sequence"/>
</dbReference>
<feature type="region of interest" description="Disordered" evidence="16">
    <location>
        <begin position="421"/>
        <end position="482"/>
    </location>
</feature>
<keyword evidence="10" id="KW-0238">DNA-binding</keyword>
<dbReference type="InterPro" id="IPR001650">
    <property type="entry name" value="Helicase_C-like"/>
</dbReference>
<keyword evidence="4" id="KW-0547">Nucleotide-binding</keyword>
<dbReference type="InterPro" id="IPR011545">
    <property type="entry name" value="DEAD/DEAH_box_helicase_dom"/>
</dbReference>
<keyword evidence="5 15" id="KW-0863">Zinc-finger</keyword>
<comment type="caution">
    <text evidence="20">The sequence shown here is derived from an EMBL/GenBank/DDBJ whole genome shotgun (WGS) entry which is preliminary data.</text>
</comment>
<dbReference type="GO" id="GO:0003677">
    <property type="term" value="F:DNA binding"/>
    <property type="evidence" value="ECO:0007669"/>
    <property type="project" value="UniProtKB-KW"/>
</dbReference>
<evidence type="ECO:0000256" key="3">
    <source>
        <dbReference type="ARBA" id="ARBA00022723"/>
    </source>
</evidence>
<evidence type="ECO:0000256" key="14">
    <source>
        <dbReference type="ARBA" id="ARBA00034808"/>
    </source>
</evidence>
<dbReference type="InterPro" id="IPR010666">
    <property type="entry name" value="Znf_GRF"/>
</dbReference>
<evidence type="ECO:0000259" key="19">
    <source>
        <dbReference type="PROSITE" id="PS51999"/>
    </source>
</evidence>
<dbReference type="FunFam" id="3.40.50.300:FF:000296">
    <property type="entry name" value="ATP-dependent DNA helicase RecQ"/>
    <property type="match status" value="1"/>
</dbReference>
<keyword evidence="9" id="KW-0067">ATP-binding</keyword>
<evidence type="ECO:0000259" key="17">
    <source>
        <dbReference type="PROSITE" id="PS51192"/>
    </source>
</evidence>
<dbReference type="GO" id="GO:0005524">
    <property type="term" value="F:ATP binding"/>
    <property type="evidence" value="ECO:0007669"/>
    <property type="project" value="UniProtKB-KW"/>
</dbReference>
<evidence type="ECO:0000256" key="7">
    <source>
        <dbReference type="ARBA" id="ARBA00022806"/>
    </source>
</evidence>
<comment type="catalytic activity">
    <reaction evidence="13">
        <text>Couples ATP hydrolysis with the unwinding of duplex DNA by translocating in the 3'-5' direction.</text>
        <dbReference type="EC" id="5.6.2.4"/>
    </reaction>
</comment>
<keyword evidence="8" id="KW-0862">Zinc</keyword>
<dbReference type="Pfam" id="PF09382">
    <property type="entry name" value="RQC"/>
    <property type="match status" value="1"/>
</dbReference>
<evidence type="ECO:0000256" key="6">
    <source>
        <dbReference type="ARBA" id="ARBA00022801"/>
    </source>
</evidence>
<evidence type="ECO:0000256" key="10">
    <source>
        <dbReference type="ARBA" id="ARBA00023125"/>
    </source>
</evidence>
<dbReference type="InterPro" id="IPR027417">
    <property type="entry name" value="P-loop_NTPase"/>
</dbReference>
<dbReference type="InterPro" id="IPR014001">
    <property type="entry name" value="Helicase_ATP-bd"/>
</dbReference>
<dbReference type="SMART" id="SM00490">
    <property type="entry name" value="HELICc"/>
    <property type="match status" value="1"/>
</dbReference>
<feature type="region of interest" description="Disordered" evidence="16">
    <location>
        <begin position="73"/>
        <end position="92"/>
    </location>
</feature>
<dbReference type="SMART" id="SM00956">
    <property type="entry name" value="RQC"/>
    <property type="match status" value="1"/>
</dbReference>
<evidence type="ECO:0000256" key="15">
    <source>
        <dbReference type="PROSITE-ProRule" id="PRU01343"/>
    </source>
</evidence>
<feature type="compositionally biased region" description="Basic and acidic residues" evidence="16">
    <location>
        <begin position="1158"/>
        <end position="1168"/>
    </location>
</feature>
<dbReference type="InterPro" id="IPR036390">
    <property type="entry name" value="WH_DNA-bd_sf"/>
</dbReference>
<evidence type="ECO:0000313" key="21">
    <source>
        <dbReference type="Proteomes" id="UP001530293"/>
    </source>
</evidence>
<feature type="compositionally biased region" description="Basic and acidic residues" evidence="16">
    <location>
        <begin position="112"/>
        <end position="133"/>
    </location>
</feature>
<comment type="similarity">
    <text evidence="2">Belongs to the helicase family. RecQ subfamily.</text>
</comment>
<feature type="domain" description="GRF-type" evidence="19">
    <location>
        <begin position="494"/>
        <end position="536"/>
    </location>
</feature>
<evidence type="ECO:0000259" key="18">
    <source>
        <dbReference type="PROSITE" id="PS51194"/>
    </source>
</evidence>
<name>A0ABD3MZ05_9STRA</name>
<feature type="domain" description="Helicase ATP-binding" evidence="17">
    <location>
        <begin position="583"/>
        <end position="761"/>
    </location>
</feature>
<dbReference type="EC" id="5.6.2.4" evidence="14"/>
<evidence type="ECO:0000256" key="8">
    <source>
        <dbReference type="ARBA" id="ARBA00022833"/>
    </source>
</evidence>
<comment type="subcellular location">
    <subcellularLocation>
        <location evidence="1">Nucleus</location>
    </subcellularLocation>
</comment>
<feature type="region of interest" description="Disordered" evidence="16">
    <location>
        <begin position="237"/>
        <end position="293"/>
    </location>
</feature>
<dbReference type="PANTHER" id="PTHR13710">
    <property type="entry name" value="DNA HELICASE RECQ FAMILY MEMBER"/>
    <property type="match status" value="1"/>
</dbReference>
<dbReference type="CDD" id="cd17920">
    <property type="entry name" value="DEXHc_RecQ"/>
    <property type="match status" value="1"/>
</dbReference>
<dbReference type="Gene3D" id="1.10.10.10">
    <property type="entry name" value="Winged helix-like DNA-binding domain superfamily/Winged helix DNA-binding domain"/>
    <property type="match status" value="1"/>
</dbReference>
<organism evidence="20 21">
    <name type="scientific">Discostella pseudostelligera</name>
    <dbReference type="NCBI Taxonomy" id="259834"/>
    <lineage>
        <taxon>Eukaryota</taxon>
        <taxon>Sar</taxon>
        <taxon>Stramenopiles</taxon>
        <taxon>Ochrophyta</taxon>
        <taxon>Bacillariophyta</taxon>
        <taxon>Coscinodiscophyceae</taxon>
        <taxon>Thalassiosirophycidae</taxon>
        <taxon>Stephanodiscales</taxon>
        <taxon>Stephanodiscaceae</taxon>
        <taxon>Discostella</taxon>
    </lineage>
</organism>
<keyword evidence="11" id="KW-0413">Isomerase</keyword>
<dbReference type="GO" id="GO:0005634">
    <property type="term" value="C:nucleus"/>
    <property type="evidence" value="ECO:0007669"/>
    <property type="project" value="UniProtKB-SubCell"/>
</dbReference>
<dbReference type="InterPro" id="IPR004589">
    <property type="entry name" value="DNA_helicase_ATP-dep_RecQ"/>
</dbReference>
<evidence type="ECO:0000256" key="4">
    <source>
        <dbReference type="ARBA" id="ARBA00022741"/>
    </source>
</evidence>
<evidence type="ECO:0000256" key="9">
    <source>
        <dbReference type="ARBA" id="ARBA00022840"/>
    </source>
</evidence>
<feature type="compositionally biased region" description="Low complexity" evidence="16">
    <location>
        <begin position="43"/>
        <end position="53"/>
    </location>
</feature>
<evidence type="ECO:0000256" key="5">
    <source>
        <dbReference type="ARBA" id="ARBA00022771"/>
    </source>
</evidence>